<keyword evidence="2" id="KW-1185">Reference proteome</keyword>
<dbReference type="EMBL" id="AAVT01000007">
    <property type="protein sequence ID" value="EAW30553.1"/>
    <property type="molecule type" value="Genomic_DNA"/>
</dbReference>
<evidence type="ECO:0000313" key="2">
    <source>
        <dbReference type="Proteomes" id="UP000004931"/>
    </source>
</evidence>
<dbReference type="STRING" id="247633.GP2143_00402"/>
<proteinExistence type="predicted"/>
<dbReference type="AlphaFoldDB" id="A0YEV8"/>
<sequence length="62" mass="6674">MPAGKPAGIACVNLDDAFSCPLFGRPERPDLCAQFKPELSVCGDSREHAMQLIELLEIATEA</sequence>
<protein>
    <recommendedName>
        <fullName evidence="3">Proteinase inhibitor</fullName>
    </recommendedName>
</protein>
<dbReference type="Proteomes" id="UP000004931">
    <property type="component" value="Unassembled WGS sequence"/>
</dbReference>
<evidence type="ECO:0008006" key="3">
    <source>
        <dbReference type="Google" id="ProtNLM"/>
    </source>
</evidence>
<name>A0YEV8_9GAMM</name>
<accession>A0YEV8</accession>
<reference evidence="1 2" key="1">
    <citation type="journal article" date="2010" name="J. Bacteriol.">
        <title>Genome sequence of the oligotrophic marine Gammaproteobacterium HTCC2143, isolated from the Oregon Coast.</title>
        <authorList>
            <person name="Oh H.M."/>
            <person name="Kang I."/>
            <person name="Ferriera S."/>
            <person name="Giovannoni S.J."/>
            <person name="Cho J.C."/>
        </authorList>
    </citation>
    <scope>NUCLEOTIDE SEQUENCE [LARGE SCALE GENOMIC DNA]</scope>
    <source>
        <strain evidence="1 2">HTCC2143</strain>
    </source>
</reference>
<gene>
    <name evidence="1" type="ORF">GP2143_00402</name>
</gene>
<organism evidence="1 2">
    <name type="scientific">marine gamma proteobacterium HTCC2143</name>
    <dbReference type="NCBI Taxonomy" id="247633"/>
    <lineage>
        <taxon>Bacteria</taxon>
        <taxon>Pseudomonadati</taxon>
        <taxon>Pseudomonadota</taxon>
        <taxon>Gammaproteobacteria</taxon>
        <taxon>Cellvibrionales</taxon>
        <taxon>Spongiibacteraceae</taxon>
        <taxon>BD1-7 clade</taxon>
    </lineage>
</organism>
<evidence type="ECO:0000313" key="1">
    <source>
        <dbReference type="EMBL" id="EAW30553.1"/>
    </source>
</evidence>
<comment type="caution">
    <text evidence="1">The sequence shown here is derived from an EMBL/GenBank/DDBJ whole genome shotgun (WGS) entry which is preliminary data.</text>
</comment>